<dbReference type="eggNOG" id="COG0438">
    <property type="taxonomic scope" value="Bacteria"/>
</dbReference>
<name>F4L6G0_HALH1</name>
<dbReference type="KEGG" id="hhy:Halhy_0941"/>
<evidence type="ECO:0000259" key="1">
    <source>
        <dbReference type="Pfam" id="PF00534"/>
    </source>
</evidence>
<dbReference type="SUPFAM" id="SSF53756">
    <property type="entry name" value="UDP-Glycosyltransferase/glycogen phosphorylase"/>
    <property type="match status" value="1"/>
</dbReference>
<dbReference type="STRING" id="760192.Halhy_0941"/>
<dbReference type="HOGENOM" id="CLU_009583_6_2_10"/>
<evidence type="ECO:0000313" key="3">
    <source>
        <dbReference type="Proteomes" id="UP000008461"/>
    </source>
</evidence>
<reference evidence="2 3" key="1">
    <citation type="journal article" date="2011" name="Stand. Genomic Sci.">
        <title>Complete genome sequence of Haliscomenobacter hydrossis type strain (O).</title>
        <authorList>
            <consortium name="US DOE Joint Genome Institute (JGI-PGF)"/>
            <person name="Daligault H."/>
            <person name="Lapidus A."/>
            <person name="Zeytun A."/>
            <person name="Nolan M."/>
            <person name="Lucas S."/>
            <person name="Del Rio T.G."/>
            <person name="Tice H."/>
            <person name="Cheng J.F."/>
            <person name="Tapia R."/>
            <person name="Han C."/>
            <person name="Goodwin L."/>
            <person name="Pitluck S."/>
            <person name="Liolios K."/>
            <person name="Pagani I."/>
            <person name="Ivanova N."/>
            <person name="Huntemann M."/>
            <person name="Mavromatis K."/>
            <person name="Mikhailova N."/>
            <person name="Pati A."/>
            <person name="Chen A."/>
            <person name="Palaniappan K."/>
            <person name="Land M."/>
            <person name="Hauser L."/>
            <person name="Brambilla E.M."/>
            <person name="Rohde M."/>
            <person name="Verbarg S."/>
            <person name="Goker M."/>
            <person name="Bristow J."/>
            <person name="Eisen J.A."/>
            <person name="Markowitz V."/>
            <person name="Hugenholtz P."/>
            <person name="Kyrpides N.C."/>
            <person name="Klenk H.P."/>
            <person name="Woyke T."/>
        </authorList>
    </citation>
    <scope>NUCLEOTIDE SEQUENCE [LARGE SCALE GENOMIC DNA]</scope>
    <source>
        <strain evidence="3">ATCC 27775 / DSM 1100 / LMG 10767 / O</strain>
    </source>
</reference>
<keyword evidence="2" id="KW-0808">Transferase</keyword>
<evidence type="ECO:0000313" key="2">
    <source>
        <dbReference type="EMBL" id="AEE48842.1"/>
    </source>
</evidence>
<dbReference type="Proteomes" id="UP000008461">
    <property type="component" value="Chromosome"/>
</dbReference>
<accession>F4L6G0</accession>
<dbReference type="RefSeq" id="WP_013763400.1">
    <property type="nucleotide sequence ID" value="NC_015510.1"/>
</dbReference>
<dbReference type="PANTHER" id="PTHR12526">
    <property type="entry name" value="GLYCOSYLTRANSFERASE"/>
    <property type="match status" value="1"/>
</dbReference>
<dbReference type="InterPro" id="IPR001296">
    <property type="entry name" value="Glyco_trans_1"/>
</dbReference>
<feature type="domain" description="Glycosyl transferase family 1" evidence="1">
    <location>
        <begin position="212"/>
        <end position="408"/>
    </location>
</feature>
<dbReference type="AlphaFoldDB" id="F4L6G0"/>
<dbReference type="GO" id="GO:0016757">
    <property type="term" value="F:glycosyltransferase activity"/>
    <property type="evidence" value="ECO:0007669"/>
    <property type="project" value="InterPro"/>
</dbReference>
<dbReference type="Pfam" id="PF00534">
    <property type="entry name" value="Glycos_transf_1"/>
    <property type="match status" value="1"/>
</dbReference>
<proteinExistence type="predicted"/>
<organism evidence="2 3">
    <name type="scientific">Haliscomenobacter hydrossis (strain ATCC 27775 / DSM 1100 / LMG 10767 / O)</name>
    <dbReference type="NCBI Taxonomy" id="760192"/>
    <lineage>
        <taxon>Bacteria</taxon>
        <taxon>Pseudomonadati</taxon>
        <taxon>Bacteroidota</taxon>
        <taxon>Saprospiria</taxon>
        <taxon>Saprospirales</taxon>
        <taxon>Haliscomenobacteraceae</taxon>
        <taxon>Haliscomenobacter</taxon>
    </lineage>
</organism>
<dbReference type="EMBL" id="CP002691">
    <property type="protein sequence ID" value="AEE48842.1"/>
    <property type="molecule type" value="Genomic_DNA"/>
</dbReference>
<keyword evidence="3" id="KW-1185">Reference proteome</keyword>
<dbReference type="OrthoDB" id="9771846at2"/>
<sequence>MKIVCFGPGPKFKGGISNYNTSLAKALDKIPGTEVHIVSWTQQYPAIIPREFIDKSSRMDLLEGSNIKVKYITNYNNPLSWYQTYQYILSLKPDKVIFQWAIAIQGLPIGRIVGWLRHHPEIEVILDLHFVIQKENSSIDQFFTKLGIGKAKTYIVHALKTYQELQTLYPQRQFQLSYDGQRSTNPAEQTVLKLYHPIYDLFQPKADFDIAAFKQAHGLRKHVFLFFGFIRKYKGLHHVIPAFQKVAAQRDDVSLLICGESFWQTLDNTKLATKIKNALFGLAKKVVLRQSDDERQYNPLALIDELQLRDRVAVFNTFIPNEDVHKYFQVADCVVLFYEYATPSGIESLSYNFALPLVATKVGHFPETIQHGYSGYLAEAGDIDSMAEQMLHILDAPIPRENIRSKTAEMSWDNYAKVIIHTK</sequence>
<gene>
    <name evidence="2" type="ordered locus">Halhy_0941</name>
</gene>
<protein>
    <submittedName>
        <fullName evidence="2">Glycosyl transferase group 1</fullName>
    </submittedName>
</protein>
<reference key="2">
    <citation type="submission" date="2011-04" db="EMBL/GenBank/DDBJ databases">
        <title>Complete sequence of chromosome of Haliscomenobacter hydrossis DSM 1100.</title>
        <authorList>
            <consortium name="US DOE Joint Genome Institute (JGI-PGF)"/>
            <person name="Lucas S."/>
            <person name="Han J."/>
            <person name="Lapidus A."/>
            <person name="Bruce D."/>
            <person name="Goodwin L."/>
            <person name="Pitluck S."/>
            <person name="Peters L."/>
            <person name="Kyrpides N."/>
            <person name="Mavromatis K."/>
            <person name="Ivanova N."/>
            <person name="Ovchinnikova G."/>
            <person name="Pagani I."/>
            <person name="Daligault H."/>
            <person name="Detter J.C."/>
            <person name="Han C."/>
            <person name="Land M."/>
            <person name="Hauser L."/>
            <person name="Markowitz V."/>
            <person name="Cheng J.-F."/>
            <person name="Hugenholtz P."/>
            <person name="Woyke T."/>
            <person name="Wu D."/>
            <person name="Verbarg S."/>
            <person name="Frueling A."/>
            <person name="Brambilla E."/>
            <person name="Klenk H.-P."/>
            <person name="Eisen J.A."/>
        </authorList>
    </citation>
    <scope>NUCLEOTIDE SEQUENCE</scope>
    <source>
        <strain>DSM 1100</strain>
    </source>
</reference>
<dbReference type="Gene3D" id="3.40.50.2000">
    <property type="entry name" value="Glycogen Phosphorylase B"/>
    <property type="match status" value="2"/>
</dbReference>